<evidence type="ECO:0000313" key="3">
    <source>
        <dbReference type="EMBL" id="KAG2449077.1"/>
    </source>
</evidence>
<feature type="region of interest" description="Disordered" evidence="1">
    <location>
        <begin position="954"/>
        <end position="982"/>
    </location>
</feature>
<feature type="transmembrane region" description="Helical" evidence="2">
    <location>
        <begin position="1515"/>
        <end position="1535"/>
    </location>
</feature>
<dbReference type="Proteomes" id="UP000613740">
    <property type="component" value="Unassembled WGS sequence"/>
</dbReference>
<keyword evidence="2" id="KW-0472">Membrane</keyword>
<sequence>MSAIATERSAVAADAGRDPRSSSSSRRRSGPRAAVPSTGGEPSKQLSPQAVVENAAAVEDAPQQTAGQAEPSRPLSFGRWFARQARTTDIVWLLADAVFTNVSHAARLGQGLYCDGSGMHEAGPTACSSSGNSSSSCSTFPCGGGLVAKLLWSLTSGAVIDPLLRLRMWDYGNLFYSWGELVAVLVALLAPALYVRCRPLLIGAISAAPIAGGWLTLLLAPDAALRLSAVAYMAARRHRVGGVYLGWRSAALLRVPAAAHLVTGPLLWLLAVPALPLIDHRMPPPGSTGSGSEEGRSAAVHALLLFAAIVGLPYLLMRAWEDRALRPEYGKYLRDICARAGRLDAACGNSEAGADGGDADDAAEAGGPNHRRAATTVGAGGGGDHDTGGSSSGSEACSPTWVSTRSPGGALSSSITSGAGNSGGGYQLMLRSGSVDAYRSGGEEAAAGLPPTTCAAGAMSGWPVPVAVTSQPQGAGQGCCAGAAGCTNTGSGGCDDAVHEPAPAGVHAATPAAPSASASACRTPTSDVGMRGAVSRRFTAALEPQQDAAVANLAAAGRPGSVIYRPAAALTATQGGGGYSRSRTALVSIKVPVRHRASEPGASSFGSAGAFSSAEPSFEEASAFVLQTTAAALGAYNRAAMELWSPEPAPRVSSSSGSSSSTSDGDAVRGAVVCNPGAPAAGPPPPLRCLSAVCVEGCVQLLMVVHFMAEAEGHGVEGQEGQPPPAAEPYPPVIHMDLQLPLRPPLDMGLAAAAPAMAAGSLEHEAADEAAELGGGTASAVGATATAAVQQWLAQAGAAGPDPGGGMNSQPVANIGGASALCWPPALPLLPPTPANEANKGDGAAAERDEEAVTVLFELPTAVARRLRSVRCVLAGPAVAEPAVGEAVGGGCEAAVVHVDADFPLRFIRQLPDEGGGSAPVLAYVRVPISVAARQAVPGLRILYLLPPLARGTAAAPASPRTCDTASGRGSPTGDADGSESTAPLAAVPLLVVGREAEAELLQLHGQVLGPEAVAQLQQLGAEAVAGVASASEAGSSSSSRSAAEALAEAASALQHSGLTSLVLDLGALLQLPWTDNFGGGGADVTAAEPAAAFCELLRFLAANRMAGCLREGLAALQWAGHRLLLPGEEEDSTEIATAAAGADSLLFDQRLQAAVDFLLPPAALLAPSTASAAVQQRPRSRAAPTAVAHHLLQFDPVPHEAEQGLPTAPAAAPDPPSAVGVAATVPGAPARGMPALPAPLATVATRSAFAPAAAGGAAVPVQDEDIGRASYGSTSCSEELSRLGSLASSAALSVRHGGDLPARLAWWLRVLAFGFPRPSTTAPAANHAAAGSSSQQQGRAQQPQAELGQGLEGAYQAYKAASCRPLDCMSLVVYAAFRVVSLVRTCASAGIVAPLPPPSAAAAVCATAAAGTGAGTAPAPASRGSLLWAFWRALQVVSAVRQPVAEELGPLPPTTDHGACAVGGGGGGCPRPYLDGRLTDSQLQVLAQLVFLGTCVIAIVLMACSWLHARRRNAFLLLRAALDAAGLLLILLPLPRWPGPLLAVPQCWLDNNRRTGVHWMVFGLYEPLTLQLSPPLQALQALIFVLPLTLLGYHSSGCRWRPALRFGLGHAVLALAVSAATDARSRILYLRRRAHGGAGGRA</sequence>
<name>A0A836B6J3_9CHLO</name>
<feature type="compositionally biased region" description="Polar residues" evidence="1">
    <location>
        <begin position="395"/>
        <end position="417"/>
    </location>
</feature>
<feature type="region of interest" description="Disordered" evidence="1">
    <location>
        <begin position="351"/>
        <end position="417"/>
    </location>
</feature>
<feature type="compositionally biased region" description="Low complexity" evidence="1">
    <location>
        <begin position="1324"/>
        <end position="1346"/>
    </location>
</feature>
<comment type="caution">
    <text evidence="3">The sequence shown here is derived from an EMBL/GenBank/DDBJ whole genome shotgun (WGS) entry which is preliminary data.</text>
</comment>
<keyword evidence="4" id="KW-1185">Reference proteome</keyword>
<feature type="region of interest" description="Disordered" evidence="1">
    <location>
        <begin position="1201"/>
        <end position="1220"/>
    </location>
</feature>
<keyword evidence="2" id="KW-1133">Transmembrane helix</keyword>
<dbReference type="EMBL" id="JAEHOD010000015">
    <property type="protein sequence ID" value="KAG2449077.1"/>
    <property type="molecule type" value="Genomic_DNA"/>
</dbReference>
<feature type="transmembrane region" description="Helical" evidence="2">
    <location>
        <begin position="257"/>
        <end position="278"/>
    </location>
</feature>
<evidence type="ECO:0000313" key="4">
    <source>
        <dbReference type="Proteomes" id="UP000613740"/>
    </source>
</evidence>
<feature type="transmembrane region" description="Helical" evidence="2">
    <location>
        <begin position="174"/>
        <end position="194"/>
    </location>
</feature>
<protein>
    <submittedName>
        <fullName evidence="3">Uncharacterized protein</fullName>
    </submittedName>
</protein>
<gene>
    <name evidence="3" type="ORF">HYH02_005826</name>
</gene>
<evidence type="ECO:0000256" key="2">
    <source>
        <dbReference type="SAM" id="Phobius"/>
    </source>
</evidence>
<feature type="transmembrane region" description="Helical" evidence="2">
    <location>
        <begin position="1573"/>
        <end position="1592"/>
    </location>
</feature>
<feature type="region of interest" description="Disordered" evidence="1">
    <location>
        <begin position="1324"/>
        <end position="1347"/>
    </location>
</feature>
<reference evidence="3" key="1">
    <citation type="journal article" date="2020" name="bioRxiv">
        <title>Comparative genomics of Chlamydomonas.</title>
        <authorList>
            <person name="Craig R.J."/>
            <person name="Hasan A.R."/>
            <person name="Ness R.W."/>
            <person name="Keightley P.D."/>
        </authorList>
    </citation>
    <scope>NUCLEOTIDE SEQUENCE</scope>
    <source>
        <strain evidence="3">CCAP 11/173</strain>
    </source>
</reference>
<organism evidence="3 4">
    <name type="scientific">Chlamydomonas schloesseri</name>
    <dbReference type="NCBI Taxonomy" id="2026947"/>
    <lineage>
        <taxon>Eukaryota</taxon>
        <taxon>Viridiplantae</taxon>
        <taxon>Chlorophyta</taxon>
        <taxon>core chlorophytes</taxon>
        <taxon>Chlorophyceae</taxon>
        <taxon>CS clade</taxon>
        <taxon>Chlamydomonadales</taxon>
        <taxon>Chlamydomonadaceae</taxon>
        <taxon>Chlamydomonas</taxon>
    </lineage>
</organism>
<feature type="region of interest" description="Disordered" evidence="1">
    <location>
        <begin position="1"/>
        <end position="52"/>
    </location>
</feature>
<feature type="compositionally biased region" description="Low complexity" evidence="1">
    <location>
        <begin position="1207"/>
        <end position="1220"/>
    </location>
</feature>
<feature type="compositionally biased region" description="Low complexity" evidence="1">
    <location>
        <begin position="653"/>
        <end position="663"/>
    </location>
</feature>
<accession>A0A836B6J3</accession>
<feature type="region of interest" description="Disordered" evidence="1">
    <location>
        <begin position="647"/>
        <end position="667"/>
    </location>
</feature>
<keyword evidence="2" id="KW-0812">Transmembrane</keyword>
<feature type="transmembrane region" description="Helical" evidence="2">
    <location>
        <begin position="1486"/>
        <end position="1508"/>
    </location>
</feature>
<dbReference type="OrthoDB" id="550381at2759"/>
<proteinExistence type="predicted"/>
<evidence type="ECO:0000256" key="1">
    <source>
        <dbReference type="SAM" id="MobiDB-lite"/>
    </source>
</evidence>